<keyword evidence="5" id="KW-1185">Reference proteome</keyword>
<dbReference type="EMBL" id="AGQV01000010">
    <property type="protein sequence ID" value="EHH67504.1"/>
    <property type="molecule type" value="Genomic_DNA"/>
</dbReference>
<evidence type="ECO:0008006" key="6">
    <source>
        <dbReference type="Google" id="ProtNLM"/>
    </source>
</evidence>
<evidence type="ECO:0000256" key="1">
    <source>
        <dbReference type="ARBA" id="ARBA00004167"/>
    </source>
</evidence>
<dbReference type="Pfam" id="PF13704">
    <property type="entry name" value="Glyco_tranf_2_4"/>
    <property type="match status" value="1"/>
</dbReference>
<gene>
    <name evidence="4" type="ORF">GMO_24990</name>
</gene>
<evidence type="ECO:0000313" key="4">
    <source>
        <dbReference type="EMBL" id="EHH67504.1"/>
    </source>
</evidence>
<dbReference type="CDD" id="cd00761">
    <property type="entry name" value="Glyco_tranf_GTA_type"/>
    <property type="match status" value="1"/>
</dbReference>
<proteinExistence type="predicted"/>
<sequence>MTSLPSVAIVLFVKNEFSDIAGWIAWHRALGVKTLFIFDDHSSDGTWEIIQSAAAVCDIRAFRTDPVRQPDFYLRQRDSFMAAAEMCKGQYDWLGFLDGDEYVYLRHHNTLPAFLSGFDHADAVGLSWRIQGSSERVVRPKVTSVEAFLQHSTPELGDNRLIKSFVRPEKLGPTYYNPHWYDIPPERYVRPDGRPVNGQDANQEIDWNDAFVMHYICRSMEHYIQRIKRRLNADLGDSIIYWKHFDRNDATDHEPLRFISAVHVLLKDIYHVMVERAISALRNTWDKLEDTLVTRPEQEKPPTVYRLRTHFETFLYLLPHERRVVHCTHETAEQNSLLPLYAAIHGCTPGVMTLFTALQGEPDARHLLRLRNDDRLSDTLIYVLRSMEEHRYAAYNPVTNLHIAFVPNPNPGQPQGIERVVADRREIRDWEQFELVPDETVSYWSDRAPLTFNPNTKTTADQILIWLVEASIAPRADEFLRVLACVPVSVREEISRRVPGLLWTFV</sequence>
<dbReference type="eggNOG" id="COG0463">
    <property type="taxonomic scope" value="Bacteria"/>
</dbReference>
<name>G6XL76_9PROT</name>
<evidence type="ECO:0000256" key="2">
    <source>
        <dbReference type="ARBA" id="ARBA00022692"/>
    </source>
</evidence>
<dbReference type="GO" id="GO:0016020">
    <property type="term" value="C:membrane"/>
    <property type="evidence" value="ECO:0007669"/>
    <property type="project" value="UniProtKB-SubCell"/>
</dbReference>
<dbReference type="PANTHER" id="PTHR21461">
    <property type="entry name" value="GLYCOSYLTRANSFERASE FAMILY 92 PROTEIN"/>
    <property type="match status" value="1"/>
</dbReference>
<keyword evidence="3" id="KW-1133">Transmembrane helix</keyword>
<keyword evidence="3" id="KW-0472">Membrane</keyword>
<comment type="caution">
    <text evidence="4">The sequence shown here is derived from an EMBL/GenBank/DDBJ whole genome shotgun (WGS) entry which is preliminary data.</text>
</comment>
<evidence type="ECO:0000313" key="5">
    <source>
        <dbReference type="Proteomes" id="UP000004949"/>
    </source>
</evidence>
<evidence type="ECO:0000256" key="3">
    <source>
        <dbReference type="ARBA" id="ARBA00022989"/>
    </source>
</evidence>
<protein>
    <recommendedName>
        <fullName evidence="6">Glycosyltransferase</fullName>
    </recommendedName>
</protein>
<dbReference type="Proteomes" id="UP000004949">
    <property type="component" value="Unassembled WGS sequence"/>
</dbReference>
<dbReference type="OrthoDB" id="1997677at2"/>
<accession>G6XL76</accession>
<dbReference type="PANTHER" id="PTHR21461:SF69">
    <property type="entry name" value="GLYCOSYLTRANSFERASE FAMILY 92 PROTEIN"/>
    <property type="match status" value="1"/>
</dbReference>
<dbReference type="GO" id="GO:0016757">
    <property type="term" value="F:glycosyltransferase activity"/>
    <property type="evidence" value="ECO:0007669"/>
    <property type="project" value="TreeGrafter"/>
</dbReference>
<reference evidence="4 5" key="1">
    <citation type="submission" date="2011-10" db="EMBL/GenBank/DDBJ databases">
        <title>Genome sequence of Gluconobacter morbifer G707, isolated from Drosophila gut.</title>
        <authorList>
            <person name="Lee W.-J."/>
            <person name="Kim E.-K."/>
        </authorList>
    </citation>
    <scope>NUCLEOTIDE SEQUENCE [LARGE SCALE GENOMIC DNA]</scope>
    <source>
        <strain evidence="4 5">G707</strain>
    </source>
</reference>
<dbReference type="STRING" id="1088869.GMO_24990"/>
<keyword evidence="2" id="KW-0812">Transmembrane</keyword>
<dbReference type="AlphaFoldDB" id="G6XL76"/>
<dbReference type="PATRIC" id="fig|1088869.3.peg.2491"/>
<dbReference type="GO" id="GO:0005737">
    <property type="term" value="C:cytoplasm"/>
    <property type="evidence" value="ECO:0007669"/>
    <property type="project" value="TreeGrafter"/>
</dbReference>
<organism evidence="4 5">
    <name type="scientific">Gluconobacter morbifer G707</name>
    <dbReference type="NCBI Taxonomy" id="1088869"/>
    <lineage>
        <taxon>Bacteria</taxon>
        <taxon>Pseudomonadati</taxon>
        <taxon>Pseudomonadota</taxon>
        <taxon>Alphaproteobacteria</taxon>
        <taxon>Acetobacterales</taxon>
        <taxon>Acetobacteraceae</taxon>
        <taxon>Gluconobacter</taxon>
    </lineage>
</organism>
<dbReference type="Gene3D" id="3.90.550.10">
    <property type="entry name" value="Spore Coat Polysaccharide Biosynthesis Protein SpsA, Chain A"/>
    <property type="match status" value="1"/>
</dbReference>
<dbReference type="InterPro" id="IPR029044">
    <property type="entry name" value="Nucleotide-diphossugar_trans"/>
</dbReference>
<comment type="subcellular location">
    <subcellularLocation>
        <location evidence="1">Membrane</location>
        <topology evidence="1">Single-pass membrane protein</topology>
    </subcellularLocation>
</comment>
<dbReference type="SUPFAM" id="SSF53448">
    <property type="entry name" value="Nucleotide-diphospho-sugar transferases"/>
    <property type="match status" value="1"/>
</dbReference>